<dbReference type="PANTHER" id="PTHR43481">
    <property type="entry name" value="FRUCTOSE-1-PHOSPHATE PHOSPHATASE"/>
    <property type="match status" value="1"/>
</dbReference>
<comment type="caution">
    <text evidence="2">The sequence shown here is derived from an EMBL/GenBank/DDBJ whole genome shotgun (WGS) entry which is preliminary data.</text>
</comment>
<gene>
    <name evidence="2" type="ORF">C4K68_04255</name>
</gene>
<dbReference type="Gene3D" id="1.10.150.240">
    <property type="entry name" value="Putative phosphatase, domain 2"/>
    <property type="match status" value="1"/>
</dbReference>
<dbReference type="Proteomes" id="UP000238196">
    <property type="component" value="Unassembled WGS sequence"/>
</dbReference>
<sequence>MLDLQHYQGIIFDMDGTLVDSMESHLTAWKMACDHFGLPFDKDFLHSLGGVPSERIVERLNARYDMSCSPADVAAYKYQAWNQLENNLQLIPETTAIYNHYRPSKKIGIGTGAKRESAEFILQSVGLLDELDVLVTASDVVHGKPAPDTFLRVAELLGADARTCVVFEDTLIGLQAAHAAGMDCYLFTGGQLAFKPFSNN</sequence>
<dbReference type="Pfam" id="PF00702">
    <property type="entry name" value="Hydrolase"/>
    <property type="match status" value="1"/>
</dbReference>
<evidence type="ECO:0000313" key="3">
    <source>
        <dbReference type="Proteomes" id="UP000238196"/>
    </source>
</evidence>
<dbReference type="InterPro" id="IPR023198">
    <property type="entry name" value="PGP-like_dom2"/>
</dbReference>
<dbReference type="InterPro" id="IPR010976">
    <property type="entry name" value="B-phosphoglucomutase_hydrolase"/>
</dbReference>
<protein>
    <submittedName>
        <fullName evidence="2">Carotenoid dehydrogenase</fullName>
    </submittedName>
</protein>
<dbReference type="Gene3D" id="3.40.50.1000">
    <property type="entry name" value="HAD superfamily/HAD-like"/>
    <property type="match status" value="1"/>
</dbReference>
<dbReference type="InterPro" id="IPR006439">
    <property type="entry name" value="HAD-SF_hydro_IA"/>
</dbReference>
<dbReference type="NCBIfam" id="TIGR01509">
    <property type="entry name" value="HAD-SF-IA-v3"/>
    <property type="match status" value="1"/>
</dbReference>
<dbReference type="InterPro" id="IPR023214">
    <property type="entry name" value="HAD_sf"/>
</dbReference>
<dbReference type="NCBIfam" id="TIGR02009">
    <property type="entry name" value="PGMB-YQAB-SF"/>
    <property type="match status" value="1"/>
</dbReference>
<proteinExistence type="inferred from homology"/>
<name>A0A2S5KV51_9PROT</name>
<dbReference type="GO" id="GO:0050308">
    <property type="term" value="F:sugar-phosphatase activity"/>
    <property type="evidence" value="ECO:0007669"/>
    <property type="project" value="TreeGrafter"/>
</dbReference>
<dbReference type="SUPFAM" id="SSF56784">
    <property type="entry name" value="HAD-like"/>
    <property type="match status" value="1"/>
</dbReference>
<evidence type="ECO:0000256" key="1">
    <source>
        <dbReference type="ARBA" id="ARBA00006171"/>
    </source>
</evidence>
<comment type="similarity">
    <text evidence="1">Belongs to the HAD-like hydrolase superfamily. CbbY/CbbZ/Gph/YieH family.</text>
</comment>
<accession>A0A2S5KV51</accession>
<organism evidence="2 3">
    <name type="scientific">Proteobacteria bacterium 228</name>
    <dbReference type="NCBI Taxonomy" id="2083153"/>
    <lineage>
        <taxon>Bacteria</taxon>
        <taxon>Pseudomonadati</taxon>
        <taxon>Pseudomonadota</taxon>
    </lineage>
</organism>
<dbReference type="EMBL" id="PRLP01000012">
    <property type="protein sequence ID" value="PPC78724.1"/>
    <property type="molecule type" value="Genomic_DNA"/>
</dbReference>
<dbReference type="SFLD" id="SFLDG01129">
    <property type="entry name" value="C1.5:_HAD__Beta-PGM__Phosphata"/>
    <property type="match status" value="1"/>
</dbReference>
<dbReference type="AlphaFoldDB" id="A0A2S5KV51"/>
<dbReference type="InterPro" id="IPR036412">
    <property type="entry name" value="HAD-like_sf"/>
</dbReference>
<dbReference type="PANTHER" id="PTHR43481:SF4">
    <property type="entry name" value="GLYCEROL-1-PHOSPHATE PHOSPHOHYDROLASE 1-RELATED"/>
    <property type="match status" value="1"/>
</dbReference>
<dbReference type="InterPro" id="IPR051806">
    <property type="entry name" value="HAD-like_SPP"/>
</dbReference>
<dbReference type="SFLD" id="SFLDS00003">
    <property type="entry name" value="Haloacid_Dehalogenase"/>
    <property type="match status" value="1"/>
</dbReference>
<evidence type="ECO:0000313" key="2">
    <source>
        <dbReference type="EMBL" id="PPC78724.1"/>
    </source>
</evidence>
<dbReference type="CDD" id="cd07505">
    <property type="entry name" value="HAD_BPGM-like"/>
    <property type="match status" value="1"/>
</dbReference>
<dbReference type="OrthoDB" id="5291726at2"/>
<reference evidence="2 3" key="1">
    <citation type="submission" date="2018-02" db="EMBL/GenBank/DDBJ databases">
        <title>novel marine gammaproteobacteria from coastal saline agro ecosystem.</title>
        <authorList>
            <person name="Krishnan R."/>
            <person name="Ramesh Kumar N."/>
        </authorList>
    </citation>
    <scope>NUCLEOTIDE SEQUENCE [LARGE SCALE GENOMIC DNA]</scope>
    <source>
        <strain evidence="2 3">228</strain>
    </source>
</reference>